<feature type="compositionally biased region" description="Basic and acidic residues" evidence="1">
    <location>
        <begin position="539"/>
        <end position="549"/>
    </location>
</feature>
<dbReference type="GO" id="GO:0015995">
    <property type="term" value="P:chlorophyll biosynthetic process"/>
    <property type="evidence" value="ECO:0007669"/>
    <property type="project" value="EnsemblPlants"/>
</dbReference>
<feature type="compositionally biased region" description="Basic and acidic residues" evidence="1">
    <location>
        <begin position="717"/>
        <end position="735"/>
    </location>
</feature>
<feature type="compositionally biased region" description="Acidic residues" evidence="1">
    <location>
        <begin position="420"/>
        <end position="430"/>
    </location>
</feature>
<feature type="region of interest" description="Disordered" evidence="1">
    <location>
        <begin position="119"/>
        <end position="155"/>
    </location>
</feature>
<feature type="compositionally biased region" description="Basic and acidic residues" evidence="1">
    <location>
        <begin position="119"/>
        <end position="130"/>
    </location>
</feature>
<feature type="compositionally biased region" description="Basic and acidic residues" evidence="1">
    <location>
        <begin position="767"/>
        <end position="795"/>
    </location>
</feature>
<feature type="compositionally biased region" description="Basic and acidic residues" evidence="1">
    <location>
        <begin position="1060"/>
        <end position="1070"/>
    </location>
</feature>
<feature type="region of interest" description="Disordered" evidence="1">
    <location>
        <begin position="703"/>
        <end position="880"/>
    </location>
</feature>
<evidence type="ECO:0000313" key="2">
    <source>
        <dbReference type="EnsemblPlants" id="Kaladp0008s0857.1.v1.1"/>
    </source>
</evidence>
<evidence type="ECO:0000256" key="1">
    <source>
        <dbReference type="SAM" id="MobiDB-lite"/>
    </source>
</evidence>
<dbReference type="GO" id="GO:0005634">
    <property type="term" value="C:nucleus"/>
    <property type="evidence" value="ECO:0007669"/>
    <property type="project" value="EnsemblPlants"/>
</dbReference>
<evidence type="ECO:0008006" key="4">
    <source>
        <dbReference type="Google" id="ProtNLM"/>
    </source>
</evidence>
<dbReference type="Gramene" id="Kaladp0008s0857.1.v1.1">
    <property type="protein sequence ID" value="Kaladp0008s0857.1.v1.1"/>
    <property type="gene ID" value="Kaladp0008s0857.v1.1"/>
</dbReference>
<dbReference type="GO" id="GO:0045893">
    <property type="term" value="P:positive regulation of DNA-templated transcription"/>
    <property type="evidence" value="ECO:0007669"/>
    <property type="project" value="EnsemblPlants"/>
</dbReference>
<dbReference type="OMA" id="CPVNMES"/>
<feature type="compositionally biased region" description="Low complexity" evidence="1">
    <location>
        <begin position="138"/>
        <end position="149"/>
    </location>
</feature>
<feature type="compositionally biased region" description="Basic and acidic residues" evidence="1">
    <location>
        <begin position="664"/>
        <end position="675"/>
    </location>
</feature>
<proteinExistence type="predicted"/>
<feature type="region of interest" description="Disordered" evidence="1">
    <location>
        <begin position="920"/>
        <end position="951"/>
    </location>
</feature>
<organism evidence="2 3">
    <name type="scientific">Kalanchoe fedtschenkoi</name>
    <name type="common">Lavender scallops</name>
    <name type="synonym">South American air plant</name>
    <dbReference type="NCBI Taxonomy" id="63787"/>
    <lineage>
        <taxon>Eukaryota</taxon>
        <taxon>Viridiplantae</taxon>
        <taxon>Streptophyta</taxon>
        <taxon>Embryophyta</taxon>
        <taxon>Tracheophyta</taxon>
        <taxon>Spermatophyta</taxon>
        <taxon>Magnoliopsida</taxon>
        <taxon>eudicotyledons</taxon>
        <taxon>Gunneridae</taxon>
        <taxon>Pentapetalae</taxon>
        <taxon>Saxifragales</taxon>
        <taxon>Crassulaceae</taxon>
        <taxon>Kalanchoe</taxon>
    </lineage>
</organism>
<dbReference type="Proteomes" id="UP000594263">
    <property type="component" value="Unplaced"/>
</dbReference>
<dbReference type="PANTHER" id="PTHR31008">
    <property type="entry name" value="COP1-INTERACTING PROTEIN-RELATED"/>
    <property type="match status" value="1"/>
</dbReference>
<feature type="region of interest" description="Disordered" evidence="1">
    <location>
        <begin position="1051"/>
        <end position="1073"/>
    </location>
</feature>
<feature type="region of interest" description="Disordered" evidence="1">
    <location>
        <begin position="520"/>
        <end position="552"/>
    </location>
</feature>
<feature type="compositionally biased region" description="Basic residues" evidence="1">
    <location>
        <begin position="382"/>
        <end position="399"/>
    </location>
</feature>
<accession>A0A7N0RDS8</accession>
<dbReference type="EnsemblPlants" id="Kaladp0008s0857.1.v1.1">
    <property type="protein sequence ID" value="Kaladp0008s0857.1.v1.1"/>
    <property type="gene ID" value="Kaladp0008s0857.v1.1"/>
</dbReference>
<evidence type="ECO:0000313" key="3">
    <source>
        <dbReference type="Proteomes" id="UP000594263"/>
    </source>
</evidence>
<feature type="region of interest" description="Disordered" evidence="1">
    <location>
        <begin position="266"/>
        <end position="285"/>
    </location>
</feature>
<sequence>MDPRARIDYALFHLTPTRTRCDLVIFANGQSEKLASGLLQPFLLHLKSAKEQIQKGGYSIALAPPAPAAWFTKATLQRFVRFVSSPEVLERFVTIEKEIEQIEASIRSTELPCEEIDANGKEASADETRKKTASASSEANGEINGAENAAPEEHSKVRLQRVLETRKAVLHKEQAMAYARALVTGFQPGYLDTLVSFADTFGASRLREACCDFIELCKKKNQDRLWMAEVAAMQACHSQLSYSGASGIVLADDDSGVIHQYPVDASAPNQVSDQPEVNGKPQSPSPWANIYPQYFPNYYGQIHPQNMPPPPYQGYPFPGMQAGNPYFPGNVMSDSGRDRKGRSPSGKKGKSSQEKGLELGASEQDVSGGSSSESASEETGKRFTKKKGSRKKSSSKKVVIRNINYISSKKDEAEGSSAEDNSEDGEELFDGDSIKQQIEEAVGSLNRHRRQKKQRERKHANGSTDAADTKGSGGEKMAESWGAFQSILMRDQVANSNAVNPVLVETDRQRVASSDLFVVSREAGGGGDGMRSGNFDGDESFRPRVKSSDGADEMMMLSRGVDGGGTFVRTPQADYASRSSVVRSKTGDWHVVSGSSFADHSSERNLLVGEGEYSSEEKGRNGVVDDSFMVQGHSGQRDSELKTDLSMVLDIAAPHQQNGVGDEPQEKREAAKSFEPDDLYMVLDRSSSADHFVASWTPEMDYGGVAKVGETGQNHPSAEDEPKAKGKGAPKEARSKASGGAIGRSRSEILSRSRKPPPGAKTVVRKSKQELDEERKQRMEELLIQRQKRIAERKANSVASATSNKESAERKRSVNREKPPLPVKSSTQDKKPVLRTSTIARLASARISKPVPETTQPKIASLKAGKDVGHRAKKVAPSKEIKRNAGTVSIGLLASNPDVAEKMGEPERAALDLAEAVLSPVPAGTADSETNGKNADDLGTENSDISAKKDSDVVEITSLPAPAHAAGEAEEAPQEKVISQVEISTESNGNLSSLPADVAAAVEEITSPEKATAPAAFEGKKASDPPALNTKQAKASSVTFAAVTKVSEIHVSTPPSESPDSVHFRKKWDTSDGSTKVARGLKKLLMFGRKSRPISYA</sequence>
<feature type="compositionally biased region" description="Basic residues" evidence="1">
    <location>
        <begin position="446"/>
        <end position="460"/>
    </location>
</feature>
<feature type="region of interest" description="Disordered" evidence="1">
    <location>
        <begin position="1010"/>
        <end position="1032"/>
    </location>
</feature>
<reference evidence="2" key="1">
    <citation type="submission" date="2021-01" db="UniProtKB">
        <authorList>
            <consortium name="EnsemblPlants"/>
        </authorList>
    </citation>
    <scope>IDENTIFICATION</scope>
</reference>
<dbReference type="GO" id="GO:0009416">
    <property type="term" value="P:response to light stimulus"/>
    <property type="evidence" value="ECO:0007669"/>
    <property type="project" value="EnsemblPlants"/>
</dbReference>
<feature type="compositionally biased region" description="Polar residues" evidence="1">
    <location>
        <begin position="267"/>
        <end position="285"/>
    </location>
</feature>
<protein>
    <recommendedName>
        <fullName evidence="4">COP1-interacting protein 7</fullName>
    </recommendedName>
</protein>
<feature type="compositionally biased region" description="Basic residues" evidence="1">
    <location>
        <begin position="339"/>
        <end position="350"/>
    </location>
</feature>
<feature type="region of interest" description="Disordered" evidence="1">
    <location>
        <begin position="309"/>
        <end position="478"/>
    </location>
</feature>
<feature type="compositionally biased region" description="Basic and acidic residues" evidence="1">
    <location>
        <begin position="806"/>
        <end position="819"/>
    </location>
</feature>
<feature type="region of interest" description="Disordered" evidence="1">
    <location>
        <begin position="649"/>
        <end position="675"/>
    </location>
</feature>
<keyword evidence="3" id="KW-1185">Reference proteome</keyword>
<dbReference type="AlphaFoldDB" id="A0A7N0RDS8"/>
<name>A0A7N0RDS8_KALFE</name>
<dbReference type="GO" id="GO:0009718">
    <property type="term" value="P:anthocyanin-containing compound biosynthetic process"/>
    <property type="evidence" value="ECO:0007669"/>
    <property type="project" value="EnsemblPlants"/>
</dbReference>
<dbReference type="PANTHER" id="PTHR31008:SF4">
    <property type="entry name" value="COP1-INTERACTING PROTEIN 7"/>
    <property type="match status" value="1"/>
</dbReference>